<dbReference type="GO" id="GO:0032259">
    <property type="term" value="P:methylation"/>
    <property type="evidence" value="ECO:0007669"/>
    <property type="project" value="UniProtKB-KW"/>
</dbReference>
<dbReference type="HOGENOM" id="CLU_025115_1_0_9"/>
<dbReference type="InterPro" id="IPR050953">
    <property type="entry name" value="N4_N6_ade-DNA_methylase"/>
</dbReference>
<dbReference type="PANTHER" id="PTHR33841">
    <property type="entry name" value="DNA METHYLTRANSFERASE YEEA-RELATED"/>
    <property type="match status" value="1"/>
</dbReference>
<keyword evidence="5" id="KW-0680">Restriction system</keyword>
<dbReference type="OrthoDB" id="9815272at2"/>
<keyword evidence="10" id="KW-0378">Hydrolase</keyword>
<reference evidence="10 11" key="1">
    <citation type="submission" date="2008-09" db="EMBL/GenBank/DDBJ databases">
        <authorList>
            <person name="Fulton L."/>
            <person name="Clifton S."/>
            <person name="Fulton B."/>
            <person name="Xu J."/>
            <person name="Minx P."/>
            <person name="Pepin K.H."/>
            <person name="Johnson M."/>
            <person name="Thiruvilangam P."/>
            <person name="Bhonagiri V."/>
            <person name="Nash W.E."/>
            <person name="Mardis E.R."/>
            <person name="Wilson R.K."/>
        </authorList>
    </citation>
    <scope>NUCLEOTIDE SEQUENCE [LARGE SCALE GENOMIC DNA]</scope>
    <source>
        <strain evidence="10 11">DSM 13275</strain>
    </source>
</reference>
<dbReference type="STRING" id="500633.CLOHIR_00988"/>
<dbReference type="InterPro" id="IPR002052">
    <property type="entry name" value="DNA_methylase_N6_adenine_CS"/>
</dbReference>
<dbReference type="RefSeq" id="WP_006439906.1">
    <property type="nucleotide sequence ID" value="NZ_DS995356.1"/>
</dbReference>
<evidence type="ECO:0000259" key="9">
    <source>
        <dbReference type="Pfam" id="PF12950"/>
    </source>
</evidence>
<dbReference type="InterPro" id="IPR025931">
    <property type="entry name" value="TaqI_C"/>
</dbReference>
<reference evidence="10 11" key="2">
    <citation type="submission" date="2008-10" db="EMBL/GenBank/DDBJ databases">
        <title>Draft genome sequence of Clostridium hiranonis (DSM 13275).</title>
        <authorList>
            <person name="Sudarsanam P."/>
            <person name="Ley R."/>
            <person name="Guruge J."/>
            <person name="Turnbaugh P.J."/>
            <person name="Mahowald M."/>
            <person name="Liep D."/>
            <person name="Gordon J."/>
        </authorList>
    </citation>
    <scope>NUCLEOTIDE SEQUENCE [LARGE SCALE GENOMIC DNA]</scope>
    <source>
        <strain evidence="10 11">DSM 13275</strain>
    </source>
</reference>
<organism evidence="10 11">
    <name type="scientific">Peptacetobacter hiranonis (strain DSM 13275 / JCM 10541 / KCTC 15199 / TO-931)</name>
    <name type="common">Clostridium hiranonis</name>
    <dbReference type="NCBI Taxonomy" id="500633"/>
    <lineage>
        <taxon>Bacteria</taxon>
        <taxon>Bacillati</taxon>
        <taxon>Bacillota</taxon>
        <taxon>Clostridia</taxon>
        <taxon>Peptostreptococcales</taxon>
        <taxon>Peptostreptococcaceae</taxon>
        <taxon>Peptacetobacter</taxon>
    </lineage>
</organism>
<evidence type="ECO:0000259" key="8">
    <source>
        <dbReference type="Pfam" id="PF07669"/>
    </source>
</evidence>
<keyword evidence="10" id="KW-0255">Endonuclease</keyword>
<dbReference type="GO" id="GO:0009307">
    <property type="term" value="P:DNA restriction-modification system"/>
    <property type="evidence" value="ECO:0007669"/>
    <property type="project" value="UniProtKB-KW"/>
</dbReference>
<dbReference type="SUPFAM" id="SSF53335">
    <property type="entry name" value="S-adenosyl-L-methionine-dependent methyltransferases"/>
    <property type="match status" value="1"/>
</dbReference>
<evidence type="ECO:0000313" key="10">
    <source>
        <dbReference type="EMBL" id="EEA85391.1"/>
    </source>
</evidence>
<evidence type="ECO:0000313" key="11">
    <source>
        <dbReference type="Proteomes" id="UP000003178"/>
    </source>
</evidence>
<dbReference type="EC" id="2.1.1.72" evidence="1"/>
<dbReference type="PRINTS" id="PR00507">
    <property type="entry name" value="N12N6MTFRASE"/>
</dbReference>
<dbReference type="GO" id="GO:0003677">
    <property type="term" value="F:DNA binding"/>
    <property type="evidence" value="ECO:0007669"/>
    <property type="project" value="UniProtKB-KW"/>
</dbReference>
<dbReference type="Pfam" id="PF07669">
    <property type="entry name" value="Eco57I"/>
    <property type="match status" value="1"/>
</dbReference>
<accession>B6FYN5</accession>
<feature type="domain" description="TaqI-like C-terminal specificity" evidence="9">
    <location>
        <begin position="441"/>
        <end position="554"/>
    </location>
</feature>
<dbReference type="GO" id="GO:0009007">
    <property type="term" value="F:site-specific DNA-methyltransferase (adenine-specific) activity"/>
    <property type="evidence" value="ECO:0007669"/>
    <property type="project" value="UniProtKB-EC"/>
</dbReference>
<evidence type="ECO:0000256" key="1">
    <source>
        <dbReference type="ARBA" id="ARBA00011900"/>
    </source>
</evidence>
<keyword evidence="2" id="KW-0489">Methyltransferase</keyword>
<dbReference type="PROSITE" id="PS00092">
    <property type="entry name" value="N6_MTASE"/>
    <property type="match status" value="1"/>
</dbReference>
<keyword evidence="3" id="KW-0808">Transferase</keyword>
<keyword evidence="4" id="KW-0949">S-adenosyl-L-methionine</keyword>
<evidence type="ECO:0000256" key="4">
    <source>
        <dbReference type="ARBA" id="ARBA00022691"/>
    </source>
</evidence>
<dbReference type="AlphaFoldDB" id="B6FYN5"/>
<keyword evidence="11" id="KW-1185">Reference proteome</keyword>
<dbReference type="EMBL" id="ABWP01000044">
    <property type="protein sequence ID" value="EEA85391.1"/>
    <property type="molecule type" value="Genomic_DNA"/>
</dbReference>
<sequence>MEKFKAARLYENNLDIEKRKRYGIYYTPVEMVEYIVDNTVGKLDVLKNPCPKILDSSCGCGNFLVYAFEKLIKIFEEKSEELVEKYGDESFKKENIPRYILKNCIYGTDTDKEAVEITKRLLTKVAILGKYEEPIANDDLEEEESWDEYKATYLNEDNWNTSLFKMNIYNQDGLKINWKTKFDIIIGNPPYVGHKLLTKEYKQFIMTKYREVYRDKSDLYFCFYKNSLELLKDDGVIHLITPRYFLESISAELLRNYLEKNAEIEEIIDFLGAEVFDCVGISACIIRMRKKGYGISTTNIYRKKSDKYVYVNDRKNLVESVEEIKNNTKDFESIKISTSRLQSDWIIANEKDMELYLRIEKMQGYRLYEIAESSQGVITGCDKAFILKNNDNRLKNITPKLLKDLAKSRDIEKYVIPKVNHKMIYSNDIKCEDDEKYIFENCINPYKEKLENRRECLKCIRKWYELQWGREKSVFERTKVMYPYKSRENKFAVDYDNLYSSADVYSFYLKDEYKEEFSYEYIVALLNSSIYDKYYKINAKKMSRGIYDYYPNKVMKMKIFKGDNYEKIEEYSKKIMEKKLNISDNIDKLIQKIDLLVEEDIFKDKF</sequence>
<comment type="catalytic activity">
    <reaction evidence="7">
        <text>a 2'-deoxyadenosine in DNA + S-adenosyl-L-methionine = an N(6)-methyl-2'-deoxyadenosine in DNA + S-adenosyl-L-homocysteine + H(+)</text>
        <dbReference type="Rhea" id="RHEA:15197"/>
        <dbReference type="Rhea" id="RHEA-COMP:12418"/>
        <dbReference type="Rhea" id="RHEA-COMP:12419"/>
        <dbReference type="ChEBI" id="CHEBI:15378"/>
        <dbReference type="ChEBI" id="CHEBI:57856"/>
        <dbReference type="ChEBI" id="CHEBI:59789"/>
        <dbReference type="ChEBI" id="CHEBI:90615"/>
        <dbReference type="ChEBI" id="CHEBI:90616"/>
        <dbReference type="EC" id="2.1.1.72"/>
    </reaction>
</comment>
<dbReference type="Gene3D" id="3.40.50.150">
    <property type="entry name" value="Vaccinia Virus protein VP39"/>
    <property type="match status" value="1"/>
</dbReference>
<comment type="caution">
    <text evidence="10">The sequence shown here is derived from an EMBL/GenBank/DDBJ whole genome shotgun (WGS) entry which is preliminary data.</text>
</comment>
<dbReference type="PANTHER" id="PTHR33841:SF6">
    <property type="entry name" value="TYPE II METHYLTRANSFERASE M.HINDII"/>
    <property type="match status" value="1"/>
</dbReference>
<evidence type="ECO:0000256" key="6">
    <source>
        <dbReference type="ARBA" id="ARBA00023125"/>
    </source>
</evidence>
<evidence type="ECO:0000256" key="3">
    <source>
        <dbReference type="ARBA" id="ARBA00022679"/>
    </source>
</evidence>
<dbReference type="GO" id="GO:0004519">
    <property type="term" value="F:endonuclease activity"/>
    <property type="evidence" value="ECO:0007669"/>
    <property type="project" value="UniProtKB-KW"/>
</dbReference>
<dbReference type="eggNOG" id="COG0286">
    <property type="taxonomic scope" value="Bacteria"/>
</dbReference>
<dbReference type="Proteomes" id="UP000003178">
    <property type="component" value="Unassembled WGS sequence"/>
</dbReference>
<dbReference type="Pfam" id="PF12950">
    <property type="entry name" value="TaqI_C"/>
    <property type="match status" value="1"/>
</dbReference>
<dbReference type="InterPro" id="IPR011639">
    <property type="entry name" value="MethylTrfase_TaqI-like_dom"/>
</dbReference>
<keyword evidence="6" id="KW-0238">DNA-binding</keyword>
<gene>
    <name evidence="10" type="ORF">CLOHIR_00988</name>
</gene>
<evidence type="ECO:0000256" key="7">
    <source>
        <dbReference type="ARBA" id="ARBA00047942"/>
    </source>
</evidence>
<protein>
    <recommendedName>
        <fullName evidence="1">site-specific DNA-methyltransferase (adenine-specific)</fullName>
        <ecNumber evidence="1">2.1.1.72</ecNumber>
    </recommendedName>
</protein>
<keyword evidence="10" id="KW-0540">Nuclease</keyword>
<proteinExistence type="predicted"/>
<dbReference type="InterPro" id="IPR029063">
    <property type="entry name" value="SAM-dependent_MTases_sf"/>
</dbReference>
<feature type="domain" description="Type II methyltransferase M.TaqI-like" evidence="8">
    <location>
        <begin position="103"/>
        <end position="276"/>
    </location>
</feature>
<evidence type="ECO:0000256" key="5">
    <source>
        <dbReference type="ARBA" id="ARBA00022747"/>
    </source>
</evidence>
<evidence type="ECO:0000256" key="2">
    <source>
        <dbReference type="ARBA" id="ARBA00022603"/>
    </source>
</evidence>
<name>B6FYN5_PEPHT</name>